<name>A0A6G0YS15_APHCR</name>
<sequence length="71" mass="8689">MFILNYMWKHLNIRDKHKYYETATKARTMYNLPELPYHAEYNMLLLKKKKKASLLSLKSSFQIYLIKFQLS</sequence>
<organism evidence="1 2">
    <name type="scientific">Aphis craccivora</name>
    <name type="common">Cowpea aphid</name>
    <dbReference type="NCBI Taxonomy" id="307492"/>
    <lineage>
        <taxon>Eukaryota</taxon>
        <taxon>Metazoa</taxon>
        <taxon>Ecdysozoa</taxon>
        <taxon>Arthropoda</taxon>
        <taxon>Hexapoda</taxon>
        <taxon>Insecta</taxon>
        <taxon>Pterygota</taxon>
        <taxon>Neoptera</taxon>
        <taxon>Paraneoptera</taxon>
        <taxon>Hemiptera</taxon>
        <taxon>Sternorrhyncha</taxon>
        <taxon>Aphidomorpha</taxon>
        <taxon>Aphidoidea</taxon>
        <taxon>Aphididae</taxon>
        <taxon>Aphidini</taxon>
        <taxon>Aphis</taxon>
        <taxon>Aphis</taxon>
    </lineage>
</organism>
<dbReference type="EMBL" id="VUJU01002686">
    <property type="protein sequence ID" value="KAF0760409.1"/>
    <property type="molecule type" value="Genomic_DNA"/>
</dbReference>
<comment type="caution">
    <text evidence="1">The sequence shown here is derived from an EMBL/GenBank/DDBJ whole genome shotgun (WGS) entry which is preliminary data.</text>
</comment>
<protein>
    <submittedName>
        <fullName evidence="1">Putative serine/threonine-protein kinase</fullName>
    </submittedName>
</protein>
<accession>A0A6G0YS15</accession>
<dbReference type="AlphaFoldDB" id="A0A6G0YS15"/>
<evidence type="ECO:0000313" key="1">
    <source>
        <dbReference type="EMBL" id="KAF0760409.1"/>
    </source>
</evidence>
<dbReference type="Proteomes" id="UP000478052">
    <property type="component" value="Unassembled WGS sequence"/>
</dbReference>
<proteinExistence type="predicted"/>
<reference evidence="1 2" key="1">
    <citation type="submission" date="2019-08" db="EMBL/GenBank/DDBJ databases">
        <title>Whole genome of Aphis craccivora.</title>
        <authorList>
            <person name="Voronova N.V."/>
            <person name="Shulinski R.S."/>
            <person name="Bandarenka Y.V."/>
            <person name="Zhorov D.G."/>
            <person name="Warner D."/>
        </authorList>
    </citation>
    <scope>NUCLEOTIDE SEQUENCE [LARGE SCALE GENOMIC DNA]</scope>
    <source>
        <strain evidence="1">180601</strain>
        <tissue evidence="1">Whole Body</tissue>
    </source>
</reference>
<evidence type="ECO:0000313" key="2">
    <source>
        <dbReference type="Proteomes" id="UP000478052"/>
    </source>
</evidence>
<keyword evidence="2" id="KW-1185">Reference proteome</keyword>
<keyword evidence="1" id="KW-0808">Transferase</keyword>
<dbReference type="GO" id="GO:0016301">
    <property type="term" value="F:kinase activity"/>
    <property type="evidence" value="ECO:0007669"/>
    <property type="project" value="UniProtKB-KW"/>
</dbReference>
<gene>
    <name evidence="1" type="ORF">FWK35_00024573</name>
</gene>
<keyword evidence="1" id="KW-0418">Kinase</keyword>